<dbReference type="RefSeq" id="WP_328239311.1">
    <property type="nucleotide sequence ID" value="NZ_JAROAS010000083.1"/>
</dbReference>
<protein>
    <submittedName>
        <fullName evidence="1">Uncharacterized protein</fullName>
    </submittedName>
</protein>
<keyword evidence="2" id="KW-1185">Reference proteome</keyword>
<dbReference type="Proteomes" id="UP001341820">
    <property type="component" value="Unassembled WGS sequence"/>
</dbReference>
<reference evidence="1 2" key="1">
    <citation type="submission" date="2023-03" db="EMBL/GenBank/DDBJ databases">
        <title>Bacillus Genome Sequencing.</title>
        <authorList>
            <person name="Dunlap C."/>
        </authorList>
    </citation>
    <scope>NUCLEOTIDE SEQUENCE [LARGE SCALE GENOMIC DNA]</scope>
    <source>
        <strain evidence="1 2">B-4107</strain>
    </source>
</reference>
<accession>A0ABU6NRL0</accession>
<proteinExistence type="predicted"/>
<name>A0ABU6NRL0_9BACI</name>
<gene>
    <name evidence="1" type="ORF">P5F74_21780</name>
</gene>
<evidence type="ECO:0000313" key="2">
    <source>
        <dbReference type="Proteomes" id="UP001341820"/>
    </source>
</evidence>
<dbReference type="EMBL" id="JAROAS010000083">
    <property type="protein sequence ID" value="MED4130745.1"/>
    <property type="molecule type" value="Genomic_DNA"/>
</dbReference>
<evidence type="ECO:0000313" key="1">
    <source>
        <dbReference type="EMBL" id="MED4130745.1"/>
    </source>
</evidence>
<organism evidence="1 2">
    <name type="scientific">Shouchella miscanthi</name>
    <dbReference type="NCBI Taxonomy" id="2598861"/>
    <lineage>
        <taxon>Bacteria</taxon>
        <taxon>Bacillati</taxon>
        <taxon>Bacillota</taxon>
        <taxon>Bacilli</taxon>
        <taxon>Bacillales</taxon>
        <taxon>Bacillaceae</taxon>
        <taxon>Shouchella</taxon>
    </lineage>
</organism>
<sequence length="153" mass="17800">MRNYGPIDTVKYPLIIKEDLEAACQSCIKDIQGVISNEIKSTERIHSSAMKLSHLIIFLNRIYDVSYSIREMTEPVLVEQEFVLSQLNDYTNLGNLEGLTLDDVKYQNYDSYLIMTEEFIKELTKKVVEPELEEMSNIIEQHYKNPPSPLMFD</sequence>
<comment type="caution">
    <text evidence="1">The sequence shown here is derived from an EMBL/GenBank/DDBJ whole genome shotgun (WGS) entry which is preliminary data.</text>
</comment>